<gene>
    <name evidence="1" type="ORF">E4L95_09745</name>
</gene>
<organism evidence="1 2">
    <name type="scientific">Paracoccus liaowanqingii</name>
    <dbReference type="NCBI Taxonomy" id="2560053"/>
    <lineage>
        <taxon>Bacteria</taxon>
        <taxon>Pseudomonadati</taxon>
        <taxon>Pseudomonadota</taxon>
        <taxon>Alphaproteobacteria</taxon>
        <taxon>Rhodobacterales</taxon>
        <taxon>Paracoccaceae</taxon>
        <taxon>Paracoccus</taxon>
    </lineage>
</organism>
<comment type="caution">
    <text evidence="1">The sequence shown here is derived from an EMBL/GenBank/DDBJ whole genome shotgun (WGS) entry which is preliminary data.</text>
</comment>
<name>A0A4Z1C3U9_9RHOB</name>
<keyword evidence="2" id="KW-1185">Reference proteome</keyword>
<dbReference type="OrthoDB" id="332706at2"/>
<dbReference type="EMBL" id="SRPG01000077">
    <property type="protein sequence ID" value="TGN61615.1"/>
    <property type="molecule type" value="Genomic_DNA"/>
</dbReference>
<sequence>MVTRITSASTAGVLRACVIHPSAPSGLAPLVVLHGISRNADQLVDLFRPEAERSGRVLIVPHFEAEAWPDFQRPSRAARPDLALLALLTQIEAGDSGVRGPIDLFGHSGGAQLAHRFAMLYPNRIERLHLAAAGWYCLPDASMPHPYGLAESHRSADTAWVRRHTEMLPIYVGLSVRIYVGALDLGRDDSLRKTASLDRIQGRTRRDRAAHYLTSFRRAAEALGRTPDITLTELPSVPHDVALAITQTGLARLVVAAKNVRLTRAS</sequence>
<dbReference type="RefSeq" id="WP_135817456.1">
    <property type="nucleotide sequence ID" value="NZ_SRPG01000077.1"/>
</dbReference>
<dbReference type="SUPFAM" id="SSF53474">
    <property type="entry name" value="alpha/beta-Hydrolases"/>
    <property type="match status" value="1"/>
</dbReference>
<dbReference type="InterPro" id="IPR029058">
    <property type="entry name" value="AB_hydrolase_fold"/>
</dbReference>
<evidence type="ECO:0000313" key="2">
    <source>
        <dbReference type="Proteomes" id="UP000297972"/>
    </source>
</evidence>
<dbReference type="AlphaFoldDB" id="A0A4Z1C3U9"/>
<reference evidence="1 2" key="1">
    <citation type="submission" date="2019-03" db="EMBL/GenBank/DDBJ databases">
        <authorList>
            <person name="Li J."/>
        </authorList>
    </citation>
    <scope>NUCLEOTIDE SEQUENCE [LARGE SCALE GENOMIC DNA]</scope>
    <source>
        <strain evidence="1 2">3058</strain>
    </source>
</reference>
<evidence type="ECO:0000313" key="1">
    <source>
        <dbReference type="EMBL" id="TGN61615.1"/>
    </source>
</evidence>
<proteinExistence type="predicted"/>
<protein>
    <submittedName>
        <fullName evidence="1">Alpha/beta hydrolase</fullName>
    </submittedName>
</protein>
<accession>A0A4Z1C3U9</accession>
<dbReference type="Proteomes" id="UP000297972">
    <property type="component" value="Unassembled WGS sequence"/>
</dbReference>
<dbReference type="GO" id="GO:0016787">
    <property type="term" value="F:hydrolase activity"/>
    <property type="evidence" value="ECO:0007669"/>
    <property type="project" value="UniProtKB-KW"/>
</dbReference>
<dbReference type="Gene3D" id="3.40.50.1820">
    <property type="entry name" value="alpha/beta hydrolase"/>
    <property type="match status" value="1"/>
</dbReference>
<keyword evidence="1" id="KW-0378">Hydrolase</keyword>